<evidence type="ECO:0000256" key="2">
    <source>
        <dbReference type="SAM" id="SignalP"/>
    </source>
</evidence>
<protein>
    <submittedName>
        <fullName evidence="3">Sic1.72</fullName>
    </submittedName>
</protein>
<feature type="signal peptide" evidence="2">
    <location>
        <begin position="1"/>
        <end position="32"/>
    </location>
</feature>
<evidence type="ECO:0000313" key="3">
    <source>
        <dbReference type="EMBL" id="AAF64841.1"/>
    </source>
</evidence>
<reference evidence="3" key="4">
    <citation type="journal article" date="1999" name="Nat. Med.">
        <title>Rapid selection of complement-inhibiting protein variants in group A Streptococcus epidemic waves.</title>
        <authorList>
            <person name="Hoe N.P."/>
            <person name="Nakashima K."/>
            <person name="Lukomski S."/>
            <person name="Grigsby D."/>
            <person name="Liu M."/>
            <person name="Kordari P."/>
            <person name="Dou S.J."/>
            <person name="Pan X."/>
            <person name="Vuopio-Varkila J."/>
            <person name="Salmelinna S."/>
            <person name="McGeer A."/>
            <person name="Low D.E."/>
            <person name="Schwartz B."/>
            <person name="Schuchat A."/>
            <person name="Naidich S."/>
            <person name="De Lorenzo D."/>
            <person name="Fu Y.X."/>
            <person name="Musser J.M."/>
        </authorList>
    </citation>
    <scope>NUCLEOTIDE SEQUENCE</scope>
    <source>
        <strain evidence="3">MGAS4999</strain>
    </source>
</reference>
<feature type="region of interest" description="Disordered" evidence="1">
    <location>
        <begin position="82"/>
        <end position="264"/>
    </location>
</feature>
<keyword evidence="2" id="KW-0732">Signal</keyword>
<dbReference type="AlphaFoldDB" id="Q9JNW0"/>
<dbReference type="Pfam" id="PF03482">
    <property type="entry name" value="SIC"/>
    <property type="match status" value="3"/>
</dbReference>
<name>Q9JNW0_STRPY</name>
<dbReference type="InterPro" id="IPR005328">
    <property type="entry name" value="Sic"/>
</dbReference>
<reference evidence="3" key="2">
    <citation type="journal article" date="1998" name="Proc. Natl. Acad. Sci. U.S.A.">
        <title>Hypervariability generated by natural selection in an extracellular complement-inhibiting protein of serotype M1 strains of group A Streptococcus.</title>
        <authorList>
            <person name="Stockbauer K.E."/>
            <person name="Grigsby D."/>
            <person name="Pan X."/>
            <person name="Fu Y.X."/>
            <person name="Mejia L.M."/>
            <person name="Cravioto A."/>
            <person name="Musser J.M."/>
        </authorList>
    </citation>
    <scope>NUCLEOTIDE SEQUENCE</scope>
    <source>
        <strain evidence="3">MGAS4999</strain>
    </source>
</reference>
<reference evidence="3" key="1">
    <citation type="journal article" date="1997" name="J. Clin. Microbiol.">
        <title>Characterization of group A Streptococcus strains recovered from Mexican children with pharyngitis by automated DNA sequencing of virulence-related genes: unexpectedly large variation in the gene (sic) encoding a complement-inhibiting protein.</title>
        <authorList>
            <person name="Mejia L.M."/>
            <person name="Stockbauer K.E."/>
            <person name="Pan X."/>
            <person name="Cravioto A."/>
            <person name="Musser J.M."/>
        </authorList>
    </citation>
    <scope>NUCLEOTIDE SEQUENCE</scope>
    <source>
        <strain evidence="3">MGAS4999</strain>
    </source>
</reference>
<evidence type="ECO:0000256" key="1">
    <source>
        <dbReference type="SAM" id="MobiDB-lite"/>
    </source>
</evidence>
<sequence length="294" mass="32407">MNIRNKIENSKTLLFTSLVAVALLGATQPVSAETYTSRNFDWSGDDWSGDDWPEDDWSGDGLSKYDRSGVGLSQYGWSKYGWSSDKKDETEDKTRPPYGEALGTGYEKRDDWGGPGTVATDPYTPPYGGALGTGYEKRDDWGGPGTVATDPYTPPYGGALGTGYEKRDDWRGPGHIPKPENEQSPNPSHIPEPPQIEWPQWNGFDGLSSGPSDWGQSEDTPRFPSEPRVTEKPQHTPQKNPQESDFDRGFSAGLKAKNSGRGIDFEGFQYGGWSDEYKKGYMQAFGTPYTPSAT</sequence>
<reference evidence="3" key="6">
    <citation type="submission" date="2000-02" db="EMBL/GenBank/DDBJ databases">
        <title>Comparative sequencing of sic, a hypervariable gene encoding a complement inhibitor of serotype M1 group A Streptococcus.</title>
        <authorList>
            <person name="Hoe N.P."/>
            <person name="Nakashima K."/>
            <person name="Lukomski S."/>
            <person name="Grigsby D."/>
            <person name="Liu M."/>
            <person name="Dou S.-J."/>
            <person name="Pan X."/>
            <person name="Musser J.M."/>
        </authorList>
    </citation>
    <scope>NUCLEOTIDE SEQUENCE</scope>
    <source>
        <strain evidence="3">MGAS4999</strain>
    </source>
</reference>
<accession>Q9JNW0</accession>
<feature type="compositionally biased region" description="Basic and acidic residues" evidence="1">
    <location>
        <begin position="164"/>
        <end position="181"/>
    </location>
</feature>
<feature type="compositionally biased region" description="Basic and acidic residues" evidence="1">
    <location>
        <begin position="84"/>
        <end position="95"/>
    </location>
</feature>
<gene>
    <name evidence="3" type="primary">sic</name>
</gene>
<proteinExistence type="predicted"/>
<dbReference type="RefSeq" id="WP_159316533.1">
    <property type="nucleotide sequence ID" value="NZ_JAAGRS010000018.1"/>
</dbReference>
<feature type="compositionally biased region" description="Polar residues" evidence="1">
    <location>
        <begin position="209"/>
        <end position="218"/>
    </location>
</feature>
<reference evidence="3" key="5">
    <citation type="journal article" date="2000" name="J. Infect. Dis.">
        <title>Human immune response to streptococcal inhibitor of complement, a serotype M1 group A Streptococcus extracellular protein involved in epidemics.</title>
        <authorList>
            <person name="Hoe N.P."/>
            <person name="Kordari P."/>
            <person name="Cole R."/>
            <person name="Liu M."/>
            <person name="Palzkill T."/>
            <person name="Huang W."/>
            <person name="McLellan D."/>
            <person name="Adams G.J."/>
            <person name="Hu M."/>
            <person name="Vuopio-Varkila J."/>
            <person name="Cate T.R."/>
            <person name="Pichichero M.E."/>
            <person name="Edwards K.M."/>
            <person name="Eskola J."/>
            <person name="Low D.E."/>
            <person name="Musser J.M."/>
        </authorList>
    </citation>
    <scope>NUCLEOTIDE SEQUENCE</scope>
    <source>
        <strain evidence="3">MGAS4999</strain>
    </source>
</reference>
<organism evidence="3">
    <name type="scientific">Streptococcus pyogenes</name>
    <dbReference type="NCBI Taxonomy" id="1314"/>
    <lineage>
        <taxon>Bacteria</taxon>
        <taxon>Bacillati</taxon>
        <taxon>Bacillota</taxon>
        <taxon>Bacilli</taxon>
        <taxon>Lactobacillales</taxon>
        <taxon>Streptococcaceae</taxon>
        <taxon>Streptococcus</taxon>
    </lineage>
</organism>
<feature type="chain" id="PRO_5030176713" evidence="2">
    <location>
        <begin position="33"/>
        <end position="294"/>
    </location>
</feature>
<reference evidence="3" key="3">
    <citation type="journal article" date="1999" name="Emerg. Infect. Dis.">
        <title>Rapid molecular genetic subtyping of serotype M1 group A Streptococcus strains.</title>
        <authorList>
            <person name="Hoe N."/>
            <person name="Nakashima K."/>
            <person name="Grigsby D."/>
            <person name="Pan X."/>
            <person name="Dou S.J."/>
            <person name="Naidich S."/>
            <person name="Garcia M."/>
            <person name="Kahn E."/>
            <person name="Bergmire-Sweat D."/>
            <person name="Musser J.M."/>
        </authorList>
    </citation>
    <scope>NUCLEOTIDE SEQUENCE</scope>
    <source>
        <strain evidence="3">MGAS4999</strain>
    </source>
</reference>
<dbReference type="EMBL" id="AF232377">
    <property type="protein sequence ID" value="AAF64841.1"/>
    <property type="molecule type" value="Genomic_DNA"/>
</dbReference>